<comment type="similarity">
    <text evidence="3 14">Belongs to the NAD-dependent glycerol-3-phosphate dehydrogenase family.</text>
</comment>
<dbReference type="Gene3D" id="1.10.1040.10">
    <property type="entry name" value="N-(1-d-carboxylethyl)-l-norvaline Dehydrogenase, domain 2"/>
    <property type="match status" value="1"/>
</dbReference>
<dbReference type="NCBIfam" id="NF000942">
    <property type="entry name" value="PRK00094.1-4"/>
    <property type="match status" value="1"/>
</dbReference>
<evidence type="ECO:0000256" key="6">
    <source>
        <dbReference type="ARBA" id="ARBA00022640"/>
    </source>
</evidence>
<dbReference type="InterPro" id="IPR008927">
    <property type="entry name" value="6-PGluconate_DH-like_C_sf"/>
</dbReference>
<comment type="pathway">
    <text evidence="2">Lipid metabolism.</text>
</comment>
<dbReference type="GO" id="GO:0141152">
    <property type="term" value="F:glycerol-3-phosphate dehydrogenase (NAD+) activity"/>
    <property type="evidence" value="ECO:0007669"/>
    <property type="project" value="UniProtKB-UniRule"/>
</dbReference>
<evidence type="ECO:0000256" key="7">
    <source>
        <dbReference type="ARBA" id="ARBA00022946"/>
    </source>
</evidence>
<evidence type="ECO:0000256" key="14">
    <source>
        <dbReference type="RuleBase" id="RU000437"/>
    </source>
</evidence>
<dbReference type="InterPro" id="IPR011128">
    <property type="entry name" value="G3P_DH_NAD-dep_N"/>
</dbReference>
<dbReference type="PROSITE" id="PS00957">
    <property type="entry name" value="NAD_G3PDH"/>
    <property type="match status" value="1"/>
</dbReference>
<evidence type="ECO:0000313" key="20">
    <source>
        <dbReference type="Proteomes" id="UP001633002"/>
    </source>
</evidence>
<reference evidence="19 20" key="1">
    <citation type="submission" date="2024-09" db="EMBL/GenBank/DDBJ databases">
        <title>Chromosome-scale assembly of Riccia sorocarpa.</title>
        <authorList>
            <person name="Paukszto L."/>
        </authorList>
    </citation>
    <scope>NUCLEOTIDE SEQUENCE [LARGE SCALE GENOMIC DNA]</scope>
    <source>
        <strain evidence="19">LP-2024</strain>
        <tissue evidence="19">Aerial parts of the thallus</tissue>
    </source>
</reference>
<proteinExistence type="inferred from homology"/>
<evidence type="ECO:0000256" key="8">
    <source>
        <dbReference type="ARBA" id="ARBA00023002"/>
    </source>
</evidence>
<feature type="domain" description="Glycerol-3-phosphate dehydrogenase NAD-dependent N-terminal" evidence="17">
    <location>
        <begin position="273"/>
        <end position="432"/>
    </location>
</feature>
<evidence type="ECO:0000313" key="19">
    <source>
        <dbReference type="EMBL" id="KAL3682526.1"/>
    </source>
</evidence>
<evidence type="ECO:0000256" key="2">
    <source>
        <dbReference type="ARBA" id="ARBA00005189"/>
    </source>
</evidence>
<feature type="domain" description="Glycerol-3-phosphate dehydrogenase NAD-dependent C-terminal" evidence="18">
    <location>
        <begin position="452"/>
        <end position="592"/>
    </location>
</feature>
<evidence type="ECO:0000256" key="9">
    <source>
        <dbReference type="ARBA" id="ARBA00023027"/>
    </source>
</evidence>
<dbReference type="Gene3D" id="3.40.50.720">
    <property type="entry name" value="NAD(P)-binding Rossmann-like Domain"/>
    <property type="match status" value="1"/>
</dbReference>
<dbReference type="AlphaFoldDB" id="A0ABD3GXK8"/>
<dbReference type="GO" id="GO:0006629">
    <property type="term" value="P:lipid metabolic process"/>
    <property type="evidence" value="ECO:0007669"/>
    <property type="project" value="UniProtKB-KW"/>
</dbReference>
<keyword evidence="9 14" id="KW-0520">NAD</keyword>
<dbReference type="EMBL" id="JBJQOH010000006">
    <property type="protein sequence ID" value="KAL3682526.1"/>
    <property type="molecule type" value="Genomic_DNA"/>
</dbReference>
<keyword evidence="20" id="KW-1185">Reference proteome</keyword>
<evidence type="ECO:0000256" key="15">
    <source>
        <dbReference type="RuleBase" id="RU361243"/>
    </source>
</evidence>
<feature type="region of interest" description="Disordered" evidence="16">
    <location>
        <begin position="176"/>
        <end position="237"/>
    </location>
</feature>
<dbReference type="Pfam" id="PF07479">
    <property type="entry name" value="NAD_Gly3P_dh_C"/>
    <property type="match status" value="1"/>
</dbReference>
<protein>
    <recommendedName>
        <fullName evidence="15">Glycerol-3-phosphate dehydrogenase [NAD(+)]</fullName>
        <ecNumber evidence="15">1.1.1.8</ecNumber>
    </recommendedName>
</protein>
<comment type="catalytic activity">
    <reaction evidence="13 15">
        <text>sn-glycerol 3-phosphate + NAD(+) = dihydroxyacetone phosphate + NADH + H(+)</text>
        <dbReference type="Rhea" id="RHEA:11092"/>
        <dbReference type="ChEBI" id="CHEBI:15378"/>
        <dbReference type="ChEBI" id="CHEBI:57540"/>
        <dbReference type="ChEBI" id="CHEBI:57597"/>
        <dbReference type="ChEBI" id="CHEBI:57642"/>
        <dbReference type="ChEBI" id="CHEBI:57945"/>
        <dbReference type="EC" id="1.1.1.8"/>
    </reaction>
</comment>
<evidence type="ECO:0000256" key="12">
    <source>
        <dbReference type="ARBA" id="ARBA00037925"/>
    </source>
</evidence>
<dbReference type="GO" id="GO:0046168">
    <property type="term" value="P:glycerol-3-phosphate catabolic process"/>
    <property type="evidence" value="ECO:0007669"/>
    <property type="project" value="UniProtKB-UniRule"/>
</dbReference>
<dbReference type="PANTHER" id="PTHR11728:SF1">
    <property type="entry name" value="GLYCEROL-3-PHOSPHATE DEHYDROGENASE [NAD(+)] 2, CHLOROPLASTIC"/>
    <property type="match status" value="1"/>
</dbReference>
<dbReference type="SUPFAM" id="SSF51735">
    <property type="entry name" value="NAD(P)-binding Rossmann-fold domains"/>
    <property type="match status" value="1"/>
</dbReference>
<organism evidence="19 20">
    <name type="scientific">Riccia sorocarpa</name>
    <dbReference type="NCBI Taxonomy" id="122646"/>
    <lineage>
        <taxon>Eukaryota</taxon>
        <taxon>Viridiplantae</taxon>
        <taxon>Streptophyta</taxon>
        <taxon>Embryophyta</taxon>
        <taxon>Marchantiophyta</taxon>
        <taxon>Marchantiopsida</taxon>
        <taxon>Marchantiidae</taxon>
        <taxon>Marchantiales</taxon>
        <taxon>Ricciaceae</taxon>
        <taxon>Riccia</taxon>
    </lineage>
</organism>
<dbReference type="GO" id="GO:0009507">
    <property type="term" value="C:chloroplast"/>
    <property type="evidence" value="ECO:0007669"/>
    <property type="project" value="UniProtKB-SubCell"/>
</dbReference>
<evidence type="ECO:0000259" key="17">
    <source>
        <dbReference type="Pfam" id="PF01210"/>
    </source>
</evidence>
<dbReference type="InterPro" id="IPR006109">
    <property type="entry name" value="G3P_DH_NAD-dep_C"/>
</dbReference>
<keyword evidence="4" id="KW-0444">Lipid biosynthesis</keyword>
<dbReference type="FunFam" id="1.10.1040.10:FF:000031">
    <property type="entry name" value="Glycerol-3-phosphate dehydrogenase (NAD(P)(+))"/>
    <property type="match status" value="1"/>
</dbReference>
<evidence type="ECO:0000256" key="4">
    <source>
        <dbReference type="ARBA" id="ARBA00022516"/>
    </source>
</evidence>
<keyword evidence="8 14" id="KW-0560">Oxidoreductase</keyword>
<comment type="pathway">
    <text evidence="12">Membrane lipid metabolism; glycerophospholipid metabolism.</text>
</comment>
<dbReference type="Proteomes" id="UP001633002">
    <property type="component" value="Unassembled WGS sequence"/>
</dbReference>
<dbReference type="InterPro" id="IPR013328">
    <property type="entry name" value="6PGD_dom2"/>
</dbReference>
<keyword evidence="10" id="KW-0443">Lipid metabolism</keyword>
<dbReference type="SUPFAM" id="SSF48179">
    <property type="entry name" value="6-phosphogluconate dehydrogenase C-terminal domain-like"/>
    <property type="match status" value="1"/>
</dbReference>
<dbReference type="PRINTS" id="PR00077">
    <property type="entry name" value="GPDHDRGNASE"/>
</dbReference>
<keyword evidence="7" id="KW-0809">Transit peptide</keyword>
<comment type="subcellular location">
    <subcellularLocation>
        <location evidence="1">Plastid</location>
        <location evidence="1">Chloroplast</location>
    </subcellularLocation>
</comment>
<dbReference type="HAMAP" id="MF_00394">
    <property type="entry name" value="NAD_Glyc3P_dehydrog"/>
    <property type="match status" value="1"/>
</dbReference>
<feature type="compositionally biased region" description="Low complexity" evidence="16">
    <location>
        <begin position="215"/>
        <end position="229"/>
    </location>
</feature>
<evidence type="ECO:0000256" key="3">
    <source>
        <dbReference type="ARBA" id="ARBA00011009"/>
    </source>
</evidence>
<dbReference type="GO" id="GO:0051287">
    <property type="term" value="F:NAD binding"/>
    <property type="evidence" value="ECO:0007669"/>
    <property type="project" value="UniProtKB-UniRule"/>
</dbReference>
<evidence type="ECO:0000259" key="18">
    <source>
        <dbReference type="Pfam" id="PF07479"/>
    </source>
</evidence>
<name>A0ABD3GXK8_9MARC</name>
<comment type="caution">
    <text evidence="19">The sequence shown here is derived from an EMBL/GenBank/DDBJ whole genome shotgun (WGS) entry which is preliminary data.</text>
</comment>
<evidence type="ECO:0000256" key="11">
    <source>
        <dbReference type="ARBA" id="ARBA00025707"/>
    </source>
</evidence>
<evidence type="ECO:0000256" key="13">
    <source>
        <dbReference type="ARBA" id="ARBA00048683"/>
    </source>
</evidence>
<evidence type="ECO:0000256" key="1">
    <source>
        <dbReference type="ARBA" id="ARBA00004229"/>
    </source>
</evidence>
<keyword evidence="5" id="KW-0150">Chloroplast</keyword>
<dbReference type="EC" id="1.1.1.8" evidence="15"/>
<dbReference type="Pfam" id="PF01210">
    <property type="entry name" value="NAD_Gly3P_dh_N"/>
    <property type="match status" value="1"/>
</dbReference>
<evidence type="ECO:0000256" key="16">
    <source>
        <dbReference type="SAM" id="MobiDB-lite"/>
    </source>
</evidence>
<accession>A0ABD3GXK8</accession>
<dbReference type="PANTHER" id="PTHR11728">
    <property type="entry name" value="GLYCEROL-3-PHOSPHATE DEHYDROGENASE"/>
    <property type="match status" value="1"/>
</dbReference>
<dbReference type="InterPro" id="IPR036291">
    <property type="entry name" value="NAD(P)-bd_dom_sf"/>
</dbReference>
<dbReference type="NCBIfam" id="NF000940">
    <property type="entry name" value="PRK00094.1-2"/>
    <property type="match status" value="1"/>
</dbReference>
<evidence type="ECO:0000256" key="10">
    <source>
        <dbReference type="ARBA" id="ARBA00023098"/>
    </source>
</evidence>
<evidence type="ECO:0000256" key="5">
    <source>
        <dbReference type="ARBA" id="ARBA00022528"/>
    </source>
</evidence>
<sequence>MVTASIAFLATGPATGRLAPHATEAHSPWRAPFSQDVRPSSSSCCCCAISAARSSGKFEYSNRESDEGDYPTRRLRRLRIEAYSGSRVLVASDDSWGKNLDSRRWKGCSVSRRNGRRVVWCMAPTDEAVKSTPSEYVIEQNGSFQQEFVEAATEETAVSSQLLGEKQGKPLEQEVHEDVELTTDSPLAGVDTKEGKEVSESLSLKSVKESGNHGSSAVSSSSSSSPSTSEAFRRSTEESRVVRTAWEKLVRWSKSWQLLQSRRQKNALQKTKKITILGGGSFGTAMAVLLARNKAEMEVILLLRDAVVCDSINQSHRNSKYFPRHKLPVNVKATTDPKAALEGAEYCIHAVPVQSSATFLRSISEYVPPTLPILSVSKGLELSTLEMMSQVIPRALGNPRQPVCVLSGPSFSVELMDELPTALVAASKDKELAKAAQQLLASRYLRVSTSSDVIGVEMAGALKNVLAIAAGIVEGMELGNNCMAALVAQGCSEIRWLAEKMGAKPATLAGLSGTGDIMLTCFVKLSRNRSVGVRLGAGETLDDILGSMNQVAEGVATAGAVIALARKYRVQMPVLTAVARILENELTPKKAVLALMSLPQVS</sequence>
<dbReference type="FunFam" id="3.40.50.720:FF:000019">
    <property type="entry name" value="Glycerol-3-phosphate dehydrogenase [NAD(P)+]"/>
    <property type="match status" value="1"/>
</dbReference>
<dbReference type="InterPro" id="IPR006168">
    <property type="entry name" value="G3P_DH_NAD-dep"/>
</dbReference>
<comment type="pathway">
    <text evidence="11">Phospholipid metabolism.</text>
</comment>
<gene>
    <name evidence="19" type="ORF">R1sor_000548</name>
</gene>
<keyword evidence="6" id="KW-0934">Plastid</keyword>